<protein>
    <submittedName>
        <fullName evidence="6">ABC transporter substrate-binding protein</fullName>
    </submittedName>
</protein>
<gene>
    <name evidence="6" type="ORF">AV656_03405</name>
</gene>
<sequence>MLKNHKFTLGAGLFLTASLLLAACGGEASSSEEADAATKENGETVEVTFWHAMNGPHQEAITELTEKFNESQDEIVVKEMNQGDYSSLQQSIMAAGVSKDLPTMSQLTPGQVPDLAENNLLQPLDDLIVSDTAFSQDELDDIYEGFLDGVKYDDKIYSMPFSKSTRIMFYNQEILDEYEMDLPTSWDEVIELGEKMTEAGDDRVAMGLENSFEMEFETMARQNGSAFIDQDTHEVEIDSPESVEALQFLMDAIGNRHARTAGEDGYFSGPFSRGESALYIGSSAGVAHVQPSADENGLDWGTAEIPTFNGEQLTLLAGNDLGVYAPASEEEKEAAVTFIHFLLQPENTAFWAMETGYVPITRAAQDVPEYQDFLKENPTAEAANKELEYAANSAMFKGHGEYRNAFIETLDDVLVNGTDVQEALTGLDQQTESIIGN</sequence>
<comment type="caution">
    <text evidence="6">The sequence shown here is derived from an EMBL/GenBank/DDBJ whole genome shotgun (WGS) entry which is preliminary data.</text>
</comment>
<dbReference type="Pfam" id="PF13416">
    <property type="entry name" value="SBP_bac_8"/>
    <property type="match status" value="1"/>
</dbReference>
<comment type="subcellular location">
    <subcellularLocation>
        <location evidence="1">Cell envelope</location>
    </subcellularLocation>
</comment>
<proteinExistence type="inferred from homology"/>
<evidence type="ECO:0000256" key="4">
    <source>
        <dbReference type="ARBA" id="ARBA00022729"/>
    </source>
</evidence>
<dbReference type="InterPro" id="IPR050490">
    <property type="entry name" value="Bact_solute-bd_prot1"/>
</dbReference>
<evidence type="ECO:0000256" key="2">
    <source>
        <dbReference type="ARBA" id="ARBA00008520"/>
    </source>
</evidence>
<dbReference type="RefSeq" id="WP_063179057.1">
    <property type="nucleotide sequence ID" value="NZ_LQNT01000009.1"/>
</dbReference>
<dbReference type="GO" id="GO:0030313">
    <property type="term" value="C:cell envelope"/>
    <property type="evidence" value="ECO:0007669"/>
    <property type="project" value="UniProtKB-SubCell"/>
</dbReference>
<dbReference type="PROSITE" id="PS51257">
    <property type="entry name" value="PROKAR_LIPOPROTEIN"/>
    <property type="match status" value="1"/>
</dbReference>
<dbReference type="Proteomes" id="UP000076490">
    <property type="component" value="Unassembled WGS sequence"/>
</dbReference>
<comment type="similarity">
    <text evidence="2">Belongs to the bacterial solute-binding protein 1 family.</text>
</comment>
<keyword evidence="3" id="KW-0813">Transport</keyword>
<keyword evidence="4 5" id="KW-0732">Signal</keyword>
<reference evidence="6 7" key="1">
    <citation type="submission" date="2016-01" db="EMBL/GenBank/DDBJ databases">
        <title>Whole genome sequencing of Bhargavaea cecembensis T14.</title>
        <authorList>
            <person name="Hong K.W."/>
        </authorList>
    </citation>
    <scope>NUCLEOTIDE SEQUENCE [LARGE SCALE GENOMIC DNA]</scope>
    <source>
        <strain evidence="6 7">T14</strain>
    </source>
</reference>
<feature type="chain" id="PRO_5039517835" evidence="5">
    <location>
        <begin position="23"/>
        <end position="437"/>
    </location>
</feature>
<dbReference type="InterPro" id="IPR006059">
    <property type="entry name" value="SBP"/>
</dbReference>
<accession>A0A161SKJ4</accession>
<dbReference type="EMBL" id="LQNT01000009">
    <property type="protein sequence ID" value="KZE37993.1"/>
    <property type="molecule type" value="Genomic_DNA"/>
</dbReference>
<dbReference type="SUPFAM" id="SSF53850">
    <property type="entry name" value="Periplasmic binding protein-like II"/>
    <property type="match status" value="1"/>
</dbReference>
<evidence type="ECO:0000313" key="7">
    <source>
        <dbReference type="Proteomes" id="UP000076490"/>
    </source>
</evidence>
<dbReference type="AlphaFoldDB" id="A0A161SKJ4"/>
<evidence type="ECO:0000256" key="3">
    <source>
        <dbReference type="ARBA" id="ARBA00022448"/>
    </source>
</evidence>
<dbReference type="PANTHER" id="PTHR43649">
    <property type="entry name" value="ARABINOSE-BINDING PROTEIN-RELATED"/>
    <property type="match status" value="1"/>
</dbReference>
<evidence type="ECO:0000256" key="5">
    <source>
        <dbReference type="SAM" id="SignalP"/>
    </source>
</evidence>
<dbReference type="Gene3D" id="3.40.190.10">
    <property type="entry name" value="Periplasmic binding protein-like II"/>
    <property type="match status" value="2"/>
</dbReference>
<evidence type="ECO:0000313" key="6">
    <source>
        <dbReference type="EMBL" id="KZE37993.1"/>
    </source>
</evidence>
<feature type="signal peptide" evidence="5">
    <location>
        <begin position="1"/>
        <end position="22"/>
    </location>
</feature>
<dbReference type="CDD" id="cd14748">
    <property type="entry name" value="PBP2_UgpB"/>
    <property type="match status" value="1"/>
</dbReference>
<dbReference type="PANTHER" id="PTHR43649:SF31">
    <property type="entry name" value="SN-GLYCEROL-3-PHOSPHATE-BINDING PERIPLASMIC PROTEIN UGPB"/>
    <property type="match status" value="1"/>
</dbReference>
<organism evidence="6 7">
    <name type="scientific">Bhargavaea cecembensis</name>
    <dbReference type="NCBI Taxonomy" id="394098"/>
    <lineage>
        <taxon>Bacteria</taxon>
        <taxon>Bacillati</taxon>
        <taxon>Bacillota</taxon>
        <taxon>Bacilli</taxon>
        <taxon>Bacillales</taxon>
        <taxon>Caryophanaceae</taxon>
        <taxon>Bhargavaea</taxon>
    </lineage>
</organism>
<name>A0A161SKJ4_9BACL</name>
<evidence type="ECO:0000256" key="1">
    <source>
        <dbReference type="ARBA" id="ARBA00004196"/>
    </source>
</evidence>